<dbReference type="RefSeq" id="WP_353929982.1">
    <property type="nucleotide sequence ID" value="NZ_CP150886.1"/>
</dbReference>
<organism evidence="1 2">
    <name type="scientific">Okeanomitos corallinicola TIOX110</name>
    <dbReference type="NCBI Taxonomy" id="3133117"/>
    <lineage>
        <taxon>Bacteria</taxon>
        <taxon>Bacillati</taxon>
        <taxon>Cyanobacteriota</taxon>
        <taxon>Cyanophyceae</taxon>
        <taxon>Nostocales</taxon>
        <taxon>Aphanizomenonaceae</taxon>
        <taxon>Okeanomitos</taxon>
    </lineage>
</organism>
<sequence>MSINLQGLSGLLVILATTTFPVVALAQMQTENENYESISNSIDQAFFNSNPNFYGNRTLQRQVDFLFGPGRKFGTTFPENEIARDGELVNIMYKDIMEQQSQNDPYLRTPDLPNPYNSSLLNSPKYNGDQLKVGTEYRFDSLTSR</sequence>
<evidence type="ECO:0000313" key="1">
    <source>
        <dbReference type="EMBL" id="WZB87069.1"/>
    </source>
</evidence>
<protein>
    <submittedName>
        <fullName evidence="1">Uncharacterized protein</fullName>
    </submittedName>
</protein>
<dbReference type="EMBL" id="CP150886">
    <property type="protein sequence ID" value="WZB87069.1"/>
    <property type="molecule type" value="Genomic_DNA"/>
</dbReference>
<keyword evidence="2" id="KW-1185">Reference proteome</keyword>
<accession>A0ABZ2UPX7</accession>
<reference evidence="1 2" key="1">
    <citation type="submission" date="2024-04" db="EMBL/GenBank/DDBJ databases">
        <title>Okeanomitos corallinicola gen. &amp; sp. nov. (Nostocales, Cyanobacteria), a new toxic marine heterocyst-forming cyanobacterium from a coral reef.</title>
        <authorList>
            <person name="Li H."/>
            <person name="Li R."/>
            <person name="Kang J."/>
            <person name="Hii K.S."/>
            <person name="Mohamed H.F."/>
            <person name="Xu X."/>
            <person name="Luo Z."/>
        </authorList>
    </citation>
    <scope>NUCLEOTIDE SEQUENCE [LARGE SCALE GENOMIC DNA]</scope>
    <source>
        <strain evidence="1 2">TIOX110</strain>
    </source>
</reference>
<gene>
    <name evidence="1" type="ORF">WJM97_17005</name>
</gene>
<proteinExistence type="predicted"/>
<evidence type="ECO:0000313" key="2">
    <source>
        <dbReference type="Proteomes" id="UP001483337"/>
    </source>
</evidence>
<dbReference type="Proteomes" id="UP001483337">
    <property type="component" value="Chromosome"/>
</dbReference>
<name>A0ABZ2UPX7_9CYAN</name>